<evidence type="ECO:0000313" key="2">
    <source>
        <dbReference type="Proteomes" id="UP000481153"/>
    </source>
</evidence>
<proteinExistence type="predicted"/>
<name>A0A6G0X6B3_9STRA</name>
<keyword evidence="2" id="KW-1185">Reference proteome</keyword>
<accession>A0A6G0X6B3</accession>
<reference evidence="1 2" key="1">
    <citation type="submission" date="2019-07" db="EMBL/GenBank/DDBJ databases">
        <title>Genomics analysis of Aphanomyces spp. identifies a new class of oomycete effector associated with host adaptation.</title>
        <authorList>
            <person name="Gaulin E."/>
        </authorList>
    </citation>
    <scope>NUCLEOTIDE SEQUENCE [LARGE SCALE GENOMIC DNA]</scope>
    <source>
        <strain evidence="1 2">ATCC 201684</strain>
    </source>
</reference>
<dbReference type="AlphaFoldDB" id="A0A6G0X6B3"/>
<sequence>MTTCITCYKSSGLAGMRPALAVRALARIALACRGSSWLGTLAVSARAWIAGTARRRSLRRALARVAGTRVARAGHVSETVQKAN</sequence>
<dbReference type="EMBL" id="VJMJ01000095">
    <property type="protein sequence ID" value="KAF0735541.1"/>
    <property type="molecule type" value="Genomic_DNA"/>
</dbReference>
<comment type="caution">
    <text evidence="1">The sequence shown here is derived from an EMBL/GenBank/DDBJ whole genome shotgun (WGS) entry which is preliminary data.</text>
</comment>
<gene>
    <name evidence="1" type="ORF">Ae201684_008021</name>
</gene>
<dbReference type="Proteomes" id="UP000481153">
    <property type="component" value="Unassembled WGS sequence"/>
</dbReference>
<organism evidence="1 2">
    <name type="scientific">Aphanomyces euteiches</name>
    <dbReference type="NCBI Taxonomy" id="100861"/>
    <lineage>
        <taxon>Eukaryota</taxon>
        <taxon>Sar</taxon>
        <taxon>Stramenopiles</taxon>
        <taxon>Oomycota</taxon>
        <taxon>Saprolegniomycetes</taxon>
        <taxon>Saprolegniales</taxon>
        <taxon>Verrucalvaceae</taxon>
        <taxon>Aphanomyces</taxon>
    </lineage>
</organism>
<evidence type="ECO:0000313" key="1">
    <source>
        <dbReference type="EMBL" id="KAF0735541.1"/>
    </source>
</evidence>
<protein>
    <submittedName>
        <fullName evidence="1">Uncharacterized protein</fullName>
    </submittedName>
</protein>